<organism evidence="1 2">
    <name type="scientific">Serendipita vermifera MAFF 305830</name>
    <dbReference type="NCBI Taxonomy" id="933852"/>
    <lineage>
        <taxon>Eukaryota</taxon>
        <taxon>Fungi</taxon>
        <taxon>Dikarya</taxon>
        <taxon>Basidiomycota</taxon>
        <taxon>Agaricomycotina</taxon>
        <taxon>Agaricomycetes</taxon>
        <taxon>Sebacinales</taxon>
        <taxon>Serendipitaceae</taxon>
        <taxon>Serendipita</taxon>
    </lineage>
</organism>
<evidence type="ECO:0000313" key="1">
    <source>
        <dbReference type="EMBL" id="KIM23157.1"/>
    </source>
</evidence>
<name>A0A0C2X0Z3_SERVB</name>
<dbReference type="AlphaFoldDB" id="A0A0C2X0Z3"/>
<reference evidence="2" key="2">
    <citation type="submission" date="2015-01" db="EMBL/GenBank/DDBJ databases">
        <title>Evolutionary Origins and Diversification of the Mycorrhizal Mutualists.</title>
        <authorList>
            <consortium name="DOE Joint Genome Institute"/>
            <consortium name="Mycorrhizal Genomics Consortium"/>
            <person name="Kohler A."/>
            <person name="Kuo A."/>
            <person name="Nagy L.G."/>
            <person name="Floudas D."/>
            <person name="Copeland A."/>
            <person name="Barry K.W."/>
            <person name="Cichocki N."/>
            <person name="Veneault-Fourrey C."/>
            <person name="LaButti K."/>
            <person name="Lindquist E.A."/>
            <person name="Lipzen A."/>
            <person name="Lundell T."/>
            <person name="Morin E."/>
            <person name="Murat C."/>
            <person name="Riley R."/>
            <person name="Ohm R."/>
            <person name="Sun H."/>
            <person name="Tunlid A."/>
            <person name="Henrissat B."/>
            <person name="Grigoriev I.V."/>
            <person name="Hibbett D.S."/>
            <person name="Martin F."/>
        </authorList>
    </citation>
    <scope>NUCLEOTIDE SEQUENCE [LARGE SCALE GENOMIC DNA]</scope>
    <source>
        <strain evidence="2">MAFF 305830</strain>
    </source>
</reference>
<dbReference type="EMBL" id="KN824342">
    <property type="protein sequence ID" value="KIM23157.1"/>
    <property type="molecule type" value="Genomic_DNA"/>
</dbReference>
<evidence type="ECO:0000313" key="2">
    <source>
        <dbReference type="Proteomes" id="UP000054097"/>
    </source>
</evidence>
<proteinExistence type="predicted"/>
<sequence length="675" mass="75735">MELGLLIPGLVDDVVGEIFHQFIAVDWEGPFLLMLVSKGWRDLVLSRPSFWIWIKIDDLQTDWSEKVIIGQALSRGLLLQVVVRIPFTHFDDISELLSRCGSIILDTSTHTRIHTGESGPVTQELFDQREGYYQDVHKEIVQTLSALSLLDLPIYMESLDGASFAYSTWTISERVRKEKTLKDQFQDMPLPLITRLVLRNKDKPKPQRIKISTIWPYLPSMPFLKELEISDNFMGVDRVSDIDYITLESLQRLEIDCPTHWLSKAPFKGDPQISLSKNGLRVGLFGLLHRLQAPLLHTLSLIGYPNEIIDTLTSVQGFCILTLEVSLLRLQELVPQLLLGQGNSWHPLCNYMIKIAQIPKNSPLEPVLGVLLSFAPGGCQLRLIGDHRLKGYIKSIKSTIDVIKYSRQSAMGIEAYEVQYQVPLSHTQGQTFPSEYMLDVTCIEMEEAPLDDYDLWKSTPERLVLTGGSYAGMEVQLCEMIHAGTLTSLDIGDSFEAGSVIVWSHIEFRLTALTSLRCITDDFLVLAVPLVMPQLADLTLTRPKNLPDPRSLQPLISQRGCFAKLVTLRFEEFPSPWSSVFEYIIAFRALGTDGGVTTIELPGQPHTSIVSQLVQVLGNELEEFDVGQAPQVNGPPGCVACLRSGWNCFNATTCTRFLASQKVSITKDTYVPESD</sequence>
<reference evidence="1 2" key="1">
    <citation type="submission" date="2014-04" db="EMBL/GenBank/DDBJ databases">
        <authorList>
            <consortium name="DOE Joint Genome Institute"/>
            <person name="Kuo A."/>
            <person name="Zuccaro A."/>
            <person name="Kohler A."/>
            <person name="Nagy L.G."/>
            <person name="Floudas D."/>
            <person name="Copeland A."/>
            <person name="Barry K.W."/>
            <person name="Cichocki N."/>
            <person name="Veneault-Fourrey C."/>
            <person name="LaButti K."/>
            <person name="Lindquist E.A."/>
            <person name="Lipzen A."/>
            <person name="Lundell T."/>
            <person name="Morin E."/>
            <person name="Murat C."/>
            <person name="Sun H."/>
            <person name="Tunlid A."/>
            <person name="Henrissat B."/>
            <person name="Grigoriev I.V."/>
            <person name="Hibbett D.S."/>
            <person name="Martin F."/>
            <person name="Nordberg H.P."/>
            <person name="Cantor M.N."/>
            <person name="Hua S.X."/>
        </authorList>
    </citation>
    <scope>NUCLEOTIDE SEQUENCE [LARGE SCALE GENOMIC DNA]</scope>
    <source>
        <strain evidence="1 2">MAFF 305830</strain>
    </source>
</reference>
<accession>A0A0C2X0Z3</accession>
<dbReference type="Proteomes" id="UP000054097">
    <property type="component" value="Unassembled WGS sequence"/>
</dbReference>
<keyword evidence="2" id="KW-1185">Reference proteome</keyword>
<protein>
    <submittedName>
        <fullName evidence="1">Uncharacterized protein</fullName>
    </submittedName>
</protein>
<gene>
    <name evidence="1" type="ORF">M408DRAFT_28162</name>
</gene>
<dbReference type="OrthoDB" id="3359674at2759"/>
<dbReference type="HOGENOM" id="CLU_407193_0_0_1"/>